<name>A0A2W5VBS8_9CAUL</name>
<dbReference type="PROSITE" id="PS52016">
    <property type="entry name" value="TONB_DEPENDENT_REC_3"/>
    <property type="match status" value="1"/>
</dbReference>
<keyword evidence="9 11" id="KW-0472">Membrane</keyword>
<protein>
    <recommendedName>
        <fullName evidence="17">TonB-dependent receptor</fullName>
    </recommendedName>
</protein>
<keyword evidence="10 11" id="KW-0998">Cell outer membrane</keyword>
<dbReference type="PANTHER" id="PTHR32552">
    <property type="entry name" value="FERRICHROME IRON RECEPTOR-RELATED"/>
    <property type="match status" value="1"/>
</dbReference>
<comment type="similarity">
    <text evidence="11 12">Belongs to the TonB-dependent receptor family.</text>
</comment>
<evidence type="ECO:0000259" key="13">
    <source>
        <dbReference type="Pfam" id="PF00593"/>
    </source>
</evidence>
<keyword evidence="3 11" id="KW-1134">Transmembrane beta strand</keyword>
<gene>
    <name evidence="15" type="ORF">DI526_04850</name>
</gene>
<dbReference type="InterPro" id="IPR000531">
    <property type="entry name" value="Beta-barrel_TonB"/>
</dbReference>
<evidence type="ECO:0000313" key="16">
    <source>
        <dbReference type="Proteomes" id="UP000249393"/>
    </source>
</evidence>
<evidence type="ECO:0000256" key="11">
    <source>
        <dbReference type="PROSITE-ProRule" id="PRU01360"/>
    </source>
</evidence>
<evidence type="ECO:0000256" key="8">
    <source>
        <dbReference type="ARBA" id="ARBA00023077"/>
    </source>
</evidence>
<accession>A0A2W5VBS8</accession>
<organism evidence="15 16">
    <name type="scientific">Caulobacter segnis</name>
    <dbReference type="NCBI Taxonomy" id="88688"/>
    <lineage>
        <taxon>Bacteria</taxon>
        <taxon>Pseudomonadati</taxon>
        <taxon>Pseudomonadota</taxon>
        <taxon>Alphaproteobacteria</taxon>
        <taxon>Caulobacterales</taxon>
        <taxon>Caulobacteraceae</taxon>
        <taxon>Caulobacter</taxon>
    </lineage>
</organism>
<comment type="caution">
    <text evidence="15">The sequence shown here is derived from an EMBL/GenBank/DDBJ whole genome shotgun (WGS) entry which is preliminary data.</text>
</comment>
<evidence type="ECO:0000256" key="10">
    <source>
        <dbReference type="ARBA" id="ARBA00023237"/>
    </source>
</evidence>
<dbReference type="InterPro" id="IPR036942">
    <property type="entry name" value="Beta-barrel_TonB_sf"/>
</dbReference>
<evidence type="ECO:0000256" key="7">
    <source>
        <dbReference type="ARBA" id="ARBA00023065"/>
    </source>
</evidence>
<dbReference type="PANTHER" id="PTHR32552:SF81">
    <property type="entry name" value="TONB-DEPENDENT OUTER MEMBRANE RECEPTOR"/>
    <property type="match status" value="1"/>
</dbReference>
<reference evidence="15 16" key="1">
    <citation type="submission" date="2017-08" db="EMBL/GenBank/DDBJ databases">
        <title>Infants hospitalized years apart are colonized by the same room-sourced microbial strains.</title>
        <authorList>
            <person name="Brooks B."/>
            <person name="Olm M.R."/>
            <person name="Firek B.A."/>
            <person name="Baker R."/>
            <person name="Thomas B.C."/>
            <person name="Morowitz M.J."/>
            <person name="Banfield J.F."/>
        </authorList>
    </citation>
    <scope>NUCLEOTIDE SEQUENCE [LARGE SCALE GENOMIC DNA]</scope>
    <source>
        <strain evidence="15">S2_003_000_R2_4</strain>
    </source>
</reference>
<keyword evidence="7" id="KW-0406">Ion transport</keyword>
<evidence type="ECO:0000256" key="9">
    <source>
        <dbReference type="ARBA" id="ARBA00023136"/>
    </source>
</evidence>
<proteinExistence type="inferred from homology"/>
<dbReference type="Gene3D" id="2.40.170.20">
    <property type="entry name" value="TonB-dependent receptor, beta-barrel domain"/>
    <property type="match status" value="1"/>
</dbReference>
<evidence type="ECO:0000256" key="12">
    <source>
        <dbReference type="RuleBase" id="RU003357"/>
    </source>
</evidence>
<dbReference type="GO" id="GO:0006826">
    <property type="term" value="P:iron ion transport"/>
    <property type="evidence" value="ECO:0007669"/>
    <property type="project" value="UniProtKB-KW"/>
</dbReference>
<evidence type="ECO:0000256" key="2">
    <source>
        <dbReference type="ARBA" id="ARBA00022448"/>
    </source>
</evidence>
<dbReference type="SUPFAM" id="SSF56935">
    <property type="entry name" value="Porins"/>
    <property type="match status" value="1"/>
</dbReference>
<evidence type="ECO:0000256" key="3">
    <source>
        <dbReference type="ARBA" id="ARBA00022452"/>
    </source>
</evidence>
<dbReference type="Pfam" id="PF00593">
    <property type="entry name" value="TonB_dep_Rec_b-barrel"/>
    <property type="match status" value="1"/>
</dbReference>
<evidence type="ECO:0008006" key="17">
    <source>
        <dbReference type="Google" id="ProtNLM"/>
    </source>
</evidence>
<evidence type="ECO:0000256" key="5">
    <source>
        <dbReference type="ARBA" id="ARBA00022692"/>
    </source>
</evidence>
<dbReference type="Pfam" id="PF07715">
    <property type="entry name" value="Plug"/>
    <property type="match status" value="1"/>
</dbReference>
<dbReference type="InterPro" id="IPR039426">
    <property type="entry name" value="TonB-dep_rcpt-like"/>
</dbReference>
<keyword evidence="8 12" id="KW-0798">TonB box</keyword>
<feature type="domain" description="TonB-dependent receptor plug" evidence="14">
    <location>
        <begin position="72"/>
        <end position="183"/>
    </location>
</feature>
<dbReference type="GO" id="GO:0009279">
    <property type="term" value="C:cell outer membrane"/>
    <property type="evidence" value="ECO:0007669"/>
    <property type="project" value="UniProtKB-SubCell"/>
</dbReference>
<evidence type="ECO:0000259" key="14">
    <source>
        <dbReference type="Pfam" id="PF07715"/>
    </source>
</evidence>
<dbReference type="EMBL" id="QFQZ01000009">
    <property type="protein sequence ID" value="PZR36097.1"/>
    <property type="molecule type" value="Genomic_DNA"/>
</dbReference>
<dbReference type="Proteomes" id="UP000249393">
    <property type="component" value="Unassembled WGS sequence"/>
</dbReference>
<evidence type="ECO:0000256" key="4">
    <source>
        <dbReference type="ARBA" id="ARBA00022496"/>
    </source>
</evidence>
<keyword evidence="6" id="KW-0408">Iron</keyword>
<evidence type="ECO:0000256" key="1">
    <source>
        <dbReference type="ARBA" id="ARBA00004571"/>
    </source>
</evidence>
<sequence length="868" mass="92103">MKARQTLVGKQQLGDFAMSMNRITRSAKALLITSAALAVGAPSIALAQSAAPSGGVEIGEIVVTARKRAEDVQTVPISISALSAKDLEARNISNMADLSNSTPGVAITSITGGTTLLIYLRGLAPANTANDLNVDGNVGVFIDGIYQTSRNTLDVISVLDPGQIEIAKGPQSALYGRSTFAGAMGITTKGPSHDLSGGFSATAGVDKDFRVKGTVSGPVAENLYGRLSAGYVTYDGYGKNAATSDKLGGFEKKAVAGSLEWAPTDTFTAKLSGFFTKSAVEATPSTLLPLSKFNCGTTNAATGLPTLYCGDATTPKTSDMSPDIPDTRSKNAQVALDMKWDLGWASFVSVSGVTASQNKAYSDYDLTSGGVQFGVCNLGAGCVANGAYTRLAKANLYVTSREKVRTVSQEFRLQSPDSSKLKWMLGGYYFNSMIPLSGSGLGVDSTGLAANERYVTVSQITTPTATGVGAYDFTANLFLSGDGSDHQVSGSYTKSATRTKSLFGSVGYELGKLRVNAEARYNIDQKRAQTFSITNLTSQPYLYPTIDGVHVPAAGVFPVASAPYRKTYKNVTPRFSVDYQFTPTIFAFATAAKGIRSGGFNTANAVSATGILASEVSYDEEENWTYEAGFKSRLLDRRLLLNASVFHTDWSNAQVSSYTDNPTAVNPVRIVRNAGDIKVDGFELQTDFQATDAIQIGGSLTYSDPKFQDGAYDASSITQCVTSAGAAATGCKVTTIKLANGATRVVPSIAGYRPQRAVKTQWNLHATGRYDVFDGWTAEGRVDVNYTGSMYNNLLNTVKIGSRTLTNVRLSLAKDNYNVSLWANNLFDKTYVANSINQPRSGFPSVYSIPEIYLGEGRRVGVTVSATY</sequence>
<dbReference type="InterPro" id="IPR012910">
    <property type="entry name" value="Plug_dom"/>
</dbReference>
<keyword evidence="4" id="KW-0410">Iron transport</keyword>
<evidence type="ECO:0000313" key="15">
    <source>
        <dbReference type="EMBL" id="PZR36097.1"/>
    </source>
</evidence>
<dbReference type="AlphaFoldDB" id="A0A2W5VBS8"/>
<keyword evidence="2 11" id="KW-0813">Transport</keyword>
<keyword evidence="5 11" id="KW-0812">Transmembrane</keyword>
<feature type="domain" description="TonB-dependent receptor-like beta-barrel" evidence="13">
    <location>
        <begin position="327"/>
        <end position="826"/>
    </location>
</feature>
<evidence type="ECO:0000256" key="6">
    <source>
        <dbReference type="ARBA" id="ARBA00023004"/>
    </source>
</evidence>
<comment type="subcellular location">
    <subcellularLocation>
        <location evidence="1 11">Cell outer membrane</location>
        <topology evidence="1 11">Multi-pass membrane protein</topology>
    </subcellularLocation>
</comment>